<dbReference type="EMBL" id="AWXR01000052">
    <property type="protein sequence ID" value="ERM81392.1"/>
    <property type="molecule type" value="Genomic_DNA"/>
</dbReference>
<evidence type="ECO:0000313" key="1">
    <source>
        <dbReference type="EMBL" id="ERM81392.1"/>
    </source>
</evidence>
<proteinExistence type="predicted"/>
<name>U5BZS7_9BACT</name>
<accession>U5BZS7</accession>
<comment type="caution">
    <text evidence="1">The sequence shown here is derived from an EMBL/GenBank/DDBJ whole genome shotgun (WGS) entry which is preliminary data.</text>
</comment>
<evidence type="ECO:0000313" key="2">
    <source>
        <dbReference type="Proteomes" id="UP000016843"/>
    </source>
</evidence>
<gene>
    <name evidence="1" type="ORF">P872_10430</name>
</gene>
<dbReference type="AlphaFoldDB" id="U5BZS7"/>
<dbReference type="Proteomes" id="UP000016843">
    <property type="component" value="Unassembled WGS sequence"/>
</dbReference>
<reference evidence="1 2" key="1">
    <citation type="journal article" date="2013" name="Genome Announc.">
        <title>Draft Genome Sequence of the Psychrophilic and Alkaliphilic Rhodonellum psychrophilum Strain GCM71T.</title>
        <authorList>
            <person name="Hauptmann A.L."/>
            <person name="Glaring M.A."/>
            <person name="Hallin P.F."/>
            <person name="Prieme A."/>
            <person name="Stougaard P."/>
        </authorList>
    </citation>
    <scope>NUCLEOTIDE SEQUENCE [LARGE SCALE GENOMIC DNA]</scope>
    <source>
        <strain evidence="1 2">GCM71</strain>
    </source>
</reference>
<sequence>MVFGMVNFSSSMETKKNHRSIRWFFLNQKMV</sequence>
<organism evidence="1 2">
    <name type="scientific">Rhodonellum psychrophilum GCM71 = DSM 17998</name>
    <dbReference type="NCBI Taxonomy" id="1123057"/>
    <lineage>
        <taxon>Bacteria</taxon>
        <taxon>Pseudomonadati</taxon>
        <taxon>Bacteroidota</taxon>
        <taxon>Cytophagia</taxon>
        <taxon>Cytophagales</taxon>
        <taxon>Cytophagaceae</taxon>
        <taxon>Rhodonellum</taxon>
    </lineage>
</organism>
<keyword evidence="2" id="KW-1185">Reference proteome</keyword>
<protein>
    <submittedName>
        <fullName evidence="1">Uncharacterized protein</fullName>
    </submittedName>
</protein>